<proteinExistence type="predicted"/>
<dbReference type="PANTHER" id="PTHR33384">
    <property type="entry name" value="EXPRESSED PROTEIN"/>
    <property type="match status" value="1"/>
</dbReference>
<protein>
    <submittedName>
        <fullName evidence="1">Uncharacterized protein</fullName>
    </submittedName>
</protein>
<sequence length="193" mass="21306">MFCFVLDVTGVPCQDPWFRCKGKEQKMNKCGYQQKKAFTSCEEMRMESVVCPKPRRLGLLNHSTFDNHIRPFRPPFINYQSEIEDSGVGAELLDIILPKGGCYGEISGVQVDSSPPFFCGSPPSRASNPVIQDEQFGSGNENFVPFSLAPPSPSSSARGCVRMKFGHTPAAVRIEGFDCLSRDRRNCSISAVA</sequence>
<dbReference type="Proteomes" id="UP001603857">
    <property type="component" value="Unassembled WGS sequence"/>
</dbReference>
<evidence type="ECO:0000313" key="1">
    <source>
        <dbReference type="EMBL" id="KAL2321197.1"/>
    </source>
</evidence>
<dbReference type="EMBL" id="JBGMDY010000010">
    <property type="protein sequence ID" value="KAL2321197.1"/>
    <property type="molecule type" value="Genomic_DNA"/>
</dbReference>
<reference evidence="1 2" key="1">
    <citation type="submission" date="2024-08" db="EMBL/GenBank/DDBJ databases">
        <title>Insights into the chromosomal genome structure of Flemingia macrophylla.</title>
        <authorList>
            <person name="Ding Y."/>
            <person name="Zhao Y."/>
            <person name="Bi W."/>
            <person name="Wu M."/>
            <person name="Zhao G."/>
            <person name="Gong Y."/>
            <person name="Li W."/>
            <person name="Zhang P."/>
        </authorList>
    </citation>
    <scope>NUCLEOTIDE SEQUENCE [LARGE SCALE GENOMIC DNA]</scope>
    <source>
        <strain evidence="1">DYQJB</strain>
        <tissue evidence="1">Leaf</tissue>
    </source>
</reference>
<keyword evidence="2" id="KW-1185">Reference proteome</keyword>
<evidence type="ECO:0000313" key="2">
    <source>
        <dbReference type="Proteomes" id="UP001603857"/>
    </source>
</evidence>
<organism evidence="1 2">
    <name type="scientific">Flemingia macrophylla</name>
    <dbReference type="NCBI Taxonomy" id="520843"/>
    <lineage>
        <taxon>Eukaryota</taxon>
        <taxon>Viridiplantae</taxon>
        <taxon>Streptophyta</taxon>
        <taxon>Embryophyta</taxon>
        <taxon>Tracheophyta</taxon>
        <taxon>Spermatophyta</taxon>
        <taxon>Magnoliopsida</taxon>
        <taxon>eudicotyledons</taxon>
        <taxon>Gunneridae</taxon>
        <taxon>Pentapetalae</taxon>
        <taxon>rosids</taxon>
        <taxon>fabids</taxon>
        <taxon>Fabales</taxon>
        <taxon>Fabaceae</taxon>
        <taxon>Papilionoideae</taxon>
        <taxon>50 kb inversion clade</taxon>
        <taxon>NPAAA clade</taxon>
        <taxon>indigoferoid/millettioid clade</taxon>
        <taxon>Phaseoleae</taxon>
        <taxon>Flemingia</taxon>
    </lineage>
</organism>
<gene>
    <name evidence="1" type="ORF">Fmac_030166</name>
</gene>
<comment type="caution">
    <text evidence="1">The sequence shown here is derived from an EMBL/GenBank/DDBJ whole genome shotgun (WGS) entry which is preliminary data.</text>
</comment>
<accession>A0ABD1LCE6</accession>
<dbReference type="AlphaFoldDB" id="A0ABD1LCE6"/>
<name>A0ABD1LCE6_9FABA</name>
<dbReference type="PANTHER" id="PTHR33384:SF22">
    <property type="match status" value="1"/>
</dbReference>